<reference evidence="2" key="1">
    <citation type="submission" date="2023-08" db="EMBL/GenBank/DDBJ databases">
        <title>Pelteobagrus vachellii genome.</title>
        <authorList>
            <person name="Liu H."/>
        </authorList>
    </citation>
    <scope>NUCLEOTIDE SEQUENCE</scope>
    <source>
        <strain evidence="2">PRFRI_2022a</strain>
        <tissue evidence="2">Muscle</tissue>
    </source>
</reference>
<name>A0AA88NQG9_TACVA</name>
<sequence>MCAKSLHPGSILQTSPILLGRGFWSRSTLLDSQQVGEFENKARSTYECLTLLIWLNHDHSSIRAKKDKRGQIHGRVNTRKTDGQPWPPSELVDRNAVELSKSLPQCARPLNVSIGGSVVGFSPATREARVRFPANAQRAFEAACGPTAFFASMLLDYTRKRDSERNLRIKLKKQTLSRPSE</sequence>
<dbReference type="Proteomes" id="UP001187315">
    <property type="component" value="Unassembled WGS sequence"/>
</dbReference>
<protein>
    <submittedName>
        <fullName evidence="2">Uncharacterized protein</fullName>
    </submittedName>
</protein>
<keyword evidence="3" id="KW-1185">Reference proteome</keyword>
<gene>
    <name evidence="2" type="ORF">Q7C36_005163</name>
</gene>
<evidence type="ECO:0000313" key="3">
    <source>
        <dbReference type="Proteomes" id="UP001187315"/>
    </source>
</evidence>
<dbReference type="EMBL" id="JAVHJS010000004">
    <property type="protein sequence ID" value="KAK2860997.1"/>
    <property type="molecule type" value="Genomic_DNA"/>
</dbReference>
<evidence type="ECO:0000313" key="2">
    <source>
        <dbReference type="EMBL" id="KAK2860997.1"/>
    </source>
</evidence>
<comment type="caution">
    <text evidence="2">The sequence shown here is derived from an EMBL/GenBank/DDBJ whole genome shotgun (WGS) entry which is preliminary data.</text>
</comment>
<feature type="compositionally biased region" description="Basic residues" evidence="1">
    <location>
        <begin position="65"/>
        <end position="78"/>
    </location>
</feature>
<feature type="region of interest" description="Disordered" evidence="1">
    <location>
        <begin position="65"/>
        <end position="85"/>
    </location>
</feature>
<accession>A0AA88NQG9</accession>
<proteinExistence type="predicted"/>
<evidence type="ECO:0000256" key="1">
    <source>
        <dbReference type="SAM" id="MobiDB-lite"/>
    </source>
</evidence>
<organism evidence="2 3">
    <name type="scientific">Tachysurus vachellii</name>
    <name type="common">Darkbarbel catfish</name>
    <name type="synonym">Pelteobagrus vachellii</name>
    <dbReference type="NCBI Taxonomy" id="175792"/>
    <lineage>
        <taxon>Eukaryota</taxon>
        <taxon>Metazoa</taxon>
        <taxon>Chordata</taxon>
        <taxon>Craniata</taxon>
        <taxon>Vertebrata</taxon>
        <taxon>Euteleostomi</taxon>
        <taxon>Actinopterygii</taxon>
        <taxon>Neopterygii</taxon>
        <taxon>Teleostei</taxon>
        <taxon>Ostariophysi</taxon>
        <taxon>Siluriformes</taxon>
        <taxon>Bagridae</taxon>
        <taxon>Tachysurus</taxon>
    </lineage>
</organism>
<dbReference type="AlphaFoldDB" id="A0AA88NQG9"/>